<accession>A0A1S3XTS5</accession>
<organism evidence="2">
    <name type="scientific">Nicotiana tabacum</name>
    <name type="common">Common tobacco</name>
    <dbReference type="NCBI Taxonomy" id="4097"/>
    <lineage>
        <taxon>Eukaryota</taxon>
        <taxon>Viridiplantae</taxon>
        <taxon>Streptophyta</taxon>
        <taxon>Embryophyta</taxon>
        <taxon>Tracheophyta</taxon>
        <taxon>Spermatophyta</taxon>
        <taxon>Magnoliopsida</taxon>
        <taxon>eudicotyledons</taxon>
        <taxon>Gunneridae</taxon>
        <taxon>Pentapetalae</taxon>
        <taxon>asterids</taxon>
        <taxon>lamiids</taxon>
        <taxon>Solanales</taxon>
        <taxon>Solanaceae</taxon>
        <taxon>Nicotianoideae</taxon>
        <taxon>Nicotianeae</taxon>
        <taxon>Nicotiana</taxon>
    </lineage>
</organism>
<gene>
    <name evidence="2" type="primary">LOC107768716</name>
</gene>
<dbReference type="OrthoDB" id="514328at2759"/>
<dbReference type="SMR" id="A0A1S3XTS5"/>
<keyword evidence="2" id="KW-0695">RNA-directed DNA polymerase</keyword>
<keyword evidence="2" id="KW-0548">Nucleotidyltransferase</keyword>
<dbReference type="RefSeq" id="XP_016443348.1">
    <property type="nucleotide sequence ID" value="XM_016587862.1"/>
</dbReference>
<dbReference type="CDD" id="cd01647">
    <property type="entry name" value="RT_LTR"/>
    <property type="match status" value="1"/>
</dbReference>
<feature type="domain" description="Reverse transcriptase" evidence="1">
    <location>
        <begin position="7"/>
        <end position="102"/>
    </location>
</feature>
<dbReference type="KEGG" id="nta:107768716"/>
<dbReference type="InterPro" id="IPR000477">
    <property type="entry name" value="RT_dom"/>
</dbReference>
<name>A0A1S3XTS5_TOBAC</name>
<dbReference type="InterPro" id="IPR053134">
    <property type="entry name" value="RNA-dir_DNA_polymerase"/>
</dbReference>
<dbReference type="Pfam" id="PF00078">
    <property type="entry name" value="RVT_1"/>
    <property type="match status" value="1"/>
</dbReference>
<dbReference type="AlphaFoldDB" id="A0A1S3XTS5"/>
<dbReference type="PANTHER" id="PTHR24559:SF436">
    <property type="entry name" value="RNA-DIRECTED DNA POLYMERASE HOMOLOG"/>
    <property type="match status" value="1"/>
</dbReference>
<reference evidence="2" key="1">
    <citation type="submission" date="2025-08" db="UniProtKB">
        <authorList>
            <consortium name="RefSeq"/>
        </authorList>
    </citation>
    <scope>IDENTIFICATION</scope>
</reference>
<evidence type="ECO:0000313" key="2">
    <source>
        <dbReference type="RefSeq" id="XP_016443348.1"/>
    </source>
</evidence>
<dbReference type="InterPro" id="IPR043502">
    <property type="entry name" value="DNA/RNA_pol_sf"/>
</dbReference>
<dbReference type="GO" id="GO:0003964">
    <property type="term" value="F:RNA-directed DNA polymerase activity"/>
    <property type="evidence" value="ECO:0007669"/>
    <property type="project" value="UniProtKB-KW"/>
</dbReference>
<dbReference type="PANTHER" id="PTHR24559">
    <property type="entry name" value="TRANSPOSON TY3-I GAG-POL POLYPROTEIN"/>
    <property type="match status" value="1"/>
</dbReference>
<dbReference type="STRING" id="4097.A0A1S3XTS5"/>
<dbReference type="PaxDb" id="4097-A0A1S3XTS5"/>
<evidence type="ECO:0000259" key="1">
    <source>
        <dbReference type="Pfam" id="PF00078"/>
    </source>
</evidence>
<dbReference type="InterPro" id="IPR043128">
    <property type="entry name" value="Rev_trsase/Diguanyl_cyclase"/>
</dbReference>
<sequence>MAILFDRLGGAMVFSKIDLKIGYWQVRIAEGDGHEMTCRTRYGLYDFVVMPFGLTNAPAIFCTLMNQVFREYIDKFAVVYLDDIVVYSQILEEHMEHLQKVDTPSWWKIHPVFHVSLLKPFREYIEDPSRSQLTIPSIRGSNSTEKGVLKLFLMIE</sequence>
<dbReference type="Gene3D" id="3.10.10.10">
    <property type="entry name" value="HIV Type 1 Reverse Transcriptase, subunit A, domain 1"/>
    <property type="match status" value="1"/>
</dbReference>
<keyword evidence="2" id="KW-0808">Transferase</keyword>
<proteinExistence type="predicted"/>
<dbReference type="Gene3D" id="3.30.70.270">
    <property type="match status" value="1"/>
</dbReference>
<protein>
    <submittedName>
        <fullName evidence="2">RNA-directed DNA polymerase homolog</fullName>
    </submittedName>
</protein>
<dbReference type="SUPFAM" id="SSF56672">
    <property type="entry name" value="DNA/RNA polymerases"/>
    <property type="match status" value="1"/>
</dbReference>